<dbReference type="PANTHER" id="PTHR38340">
    <property type="entry name" value="S-LAYER PROTEIN"/>
    <property type="match status" value="1"/>
</dbReference>
<dbReference type="Gene3D" id="3.30.10.20">
    <property type="match status" value="1"/>
</dbReference>
<evidence type="ECO:0000256" key="1">
    <source>
        <dbReference type="ARBA" id="ARBA00004613"/>
    </source>
</evidence>
<evidence type="ECO:0000313" key="5">
    <source>
        <dbReference type="EMBL" id="MDW5598112.1"/>
    </source>
</evidence>
<dbReference type="Pfam" id="PF03793">
    <property type="entry name" value="PASTA"/>
    <property type="match status" value="1"/>
</dbReference>
<keyword evidence="6" id="KW-1185">Reference proteome</keyword>
<dbReference type="SUPFAM" id="SSF51120">
    <property type="entry name" value="beta-Roll"/>
    <property type="match status" value="2"/>
</dbReference>
<evidence type="ECO:0000256" key="3">
    <source>
        <dbReference type="SAM" id="SignalP"/>
    </source>
</evidence>
<dbReference type="Gene3D" id="2.150.10.10">
    <property type="entry name" value="Serralysin-like metalloprotease, C-terminal"/>
    <property type="match status" value="2"/>
</dbReference>
<keyword evidence="3" id="KW-0732">Signal</keyword>
<feature type="signal peptide" evidence="3">
    <location>
        <begin position="1"/>
        <end position="29"/>
    </location>
</feature>
<dbReference type="InterPro" id="IPR011049">
    <property type="entry name" value="Serralysin-like_metalloprot_C"/>
</dbReference>
<evidence type="ECO:0000313" key="6">
    <source>
        <dbReference type="Proteomes" id="UP001284601"/>
    </source>
</evidence>
<reference evidence="5 6" key="2">
    <citation type="submission" date="2023-10" db="EMBL/GenBank/DDBJ databases">
        <authorList>
            <person name="Han X.F."/>
        </authorList>
    </citation>
    <scope>NUCLEOTIDE SEQUENCE [LARGE SCALE GENOMIC DNA]</scope>
    <source>
        <strain evidence="5 6">KCTC 39840</strain>
    </source>
</reference>
<dbReference type="Pfam" id="PF00353">
    <property type="entry name" value="HemolysinCabind"/>
    <property type="match status" value="4"/>
</dbReference>
<evidence type="ECO:0000256" key="2">
    <source>
        <dbReference type="ARBA" id="ARBA00022525"/>
    </source>
</evidence>
<feature type="chain" id="PRO_5045883009" evidence="3">
    <location>
        <begin position="30"/>
        <end position="475"/>
    </location>
</feature>
<reference evidence="6" key="1">
    <citation type="submission" date="2023-07" db="EMBL/GenBank/DDBJ databases">
        <title>Conexibacter stalactiti sp. nov., isolated from stalactites in a lava cave and emended description of the genus Conexibacter.</title>
        <authorList>
            <person name="Lee S.D."/>
        </authorList>
    </citation>
    <scope>NUCLEOTIDE SEQUENCE [LARGE SCALE GENOMIC DNA]</scope>
    <source>
        <strain evidence="6">KCTC 39840</strain>
    </source>
</reference>
<keyword evidence="2" id="KW-0964">Secreted</keyword>
<dbReference type="EMBL" id="JAWSTH010000119">
    <property type="protein sequence ID" value="MDW5598112.1"/>
    <property type="molecule type" value="Genomic_DNA"/>
</dbReference>
<proteinExistence type="predicted"/>
<dbReference type="InterPro" id="IPR001343">
    <property type="entry name" value="Hemolysn_Ca-bd"/>
</dbReference>
<name>A0ABU4HXQ7_9ACTN</name>
<dbReference type="Proteomes" id="UP001284601">
    <property type="component" value="Unassembled WGS sequence"/>
</dbReference>
<accession>A0ABU4HXQ7</accession>
<gene>
    <name evidence="5" type="ORF">R7226_27395</name>
</gene>
<dbReference type="PRINTS" id="PR00313">
    <property type="entry name" value="CABNDNGRPT"/>
</dbReference>
<feature type="domain" description="PASTA" evidence="4">
    <location>
        <begin position="411"/>
        <end position="471"/>
    </location>
</feature>
<dbReference type="PROSITE" id="PS00330">
    <property type="entry name" value="HEMOLYSIN_CALCIUM"/>
    <property type="match status" value="2"/>
</dbReference>
<dbReference type="PANTHER" id="PTHR38340:SF1">
    <property type="entry name" value="S-LAYER PROTEIN"/>
    <property type="match status" value="1"/>
</dbReference>
<sequence>MRRTSAKHVLFTLLVGLVALLAGASAAQAGSLAKEGDTWVFRAGPENNNFIVSGDDLRAGYLMFSDTHAFAATLPDGCYRAPFEADDATTARCEVANVRAELGDNPASQIEWGISSWDLPTNITVTIDGGPGNDRLTADNVGPGVTLLGAGGNDEIVGGGGNDVVDGGPGNDNLDGGGANDTVRGGEGDDELRGDGLGIAADVIDGGPGYDTINKDWSTQRTGSAGLLAVSLDGVANDGIPNEGDNVVGVERFDMNQPVALVTGAEAIYFRTIGHGPGSSKMIGGPAGDTLVAYDYADEIDGAGGNDTIEGGYGDDKITGGPGQDTINAEAGPNSCNFLVCRQGVGNDTVYIRDGEPDSVVCGVGTDTVIADAIDTVAPDCENVDKPVVVQPPRRDPRTPPNRSPTRRCVVPKVKAGSTFAAAKKALTKKGCKAASKKVRSVKVKKGRVVKLSQKAGKKLAYKKTITVYVSRGRR</sequence>
<dbReference type="InterPro" id="IPR050557">
    <property type="entry name" value="RTX_toxin/Mannuronan_C5-epim"/>
</dbReference>
<protein>
    <submittedName>
        <fullName evidence="5">Calcium-binding protein</fullName>
    </submittedName>
</protein>
<evidence type="ECO:0000259" key="4">
    <source>
        <dbReference type="Pfam" id="PF03793"/>
    </source>
</evidence>
<dbReference type="InterPro" id="IPR005543">
    <property type="entry name" value="PASTA_dom"/>
</dbReference>
<dbReference type="InterPro" id="IPR018511">
    <property type="entry name" value="Hemolysin-typ_Ca-bd_CS"/>
</dbReference>
<comment type="caution">
    <text evidence="5">The sequence shown here is derived from an EMBL/GenBank/DDBJ whole genome shotgun (WGS) entry which is preliminary data.</text>
</comment>
<organism evidence="5 6">
    <name type="scientific">Conexibacter stalactiti</name>
    <dbReference type="NCBI Taxonomy" id="1940611"/>
    <lineage>
        <taxon>Bacteria</taxon>
        <taxon>Bacillati</taxon>
        <taxon>Actinomycetota</taxon>
        <taxon>Thermoleophilia</taxon>
        <taxon>Solirubrobacterales</taxon>
        <taxon>Conexibacteraceae</taxon>
        <taxon>Conexibacter</taxon>
    </lineage>
</organism>
<comment type="subcellular location">
    <subcellularLocation>
        <location evidence="1">Secreted</location>
    </subcellularLocation>
</comment>
<dbReference type="RefSeq" id="WP_318600579.1">
    <property type="nucleotide sequence ID" value="NZ_JAWSTH010000119.1"/>
</dbReference>